<dbReference type="EMBL" id="JBIMZQ010000048">
    <property type="protein sequence ID" value="KAL3659175.1"/>
    <property type="molecule type" value="Genomic_DNA"/>
</dbReference>
<dbReference type="AlphaFoldDB" id="A0ABD3EXB8"/>
<dbReference type="InterPro" id="IPR006600">
    <property type="entry name" value="HTH_CenpB_DNA-bd_dom"/>
</dbReference>
<comment type="caution">
    <text evidence="3">The sequence shown here is derived from an EMBL/GenBank/DDBJ whole genome shotgun (WGS) entry which is preliminary data.</text>
</comment>
<organism evidence="3 4">
    <name type="scientific">Phytophthora oleae</name>
    <dbReference type="NCBI Taxonomy" id="2107226"/>
    <lineage>
        <taxon>Eukaryota</taxon>
        <taxon>Sar</taxon>
        <taxon>Stramenopiles</taxon>
        <taxon>Oomycota</taxon>
        <taxon>Peronosporomycetes</taxon>
        <taxon>Peronosporales</taxon>
        <taxon>Peronosporaceae</taxon>
        <taxon>Phytophthora</taxon>
    </lineage>
</organism>
<keyword evidence="1" id="KW-0238">DNA-binding</keyword>
<name>A0ABD3EXB8_9STRA</name>
<dbReference type="PROSITE" id="PS51253">
    <property type="entry name" value="HTH_CENPB"/>
    <property type="match status" value="1"/>
</dbReference>
<keyword evidence="4" id="KW-1185">Reference proteome</keyword>
<sequence length="160" mass="17983">MLQLQSNEVAADCGLGDKFGASPTWIKLFLRRHRLSLRARTRQGQTTPEDAQEAAQAFQALVKQTIVEKQCVQDYNADQTAVNSEYLPKQTISKRGVKTVWVKCANKEKARATAMLLADWEGTKYPTFLLFKSTPAKQKKNKRRMMTSATGLVLLYGSVK</sequence>
<evidence type="ECO:0000313" key="3">
    <source>
        <dbReference type="EMBL" id="KAL3659175.1"/>
    </source>
</evidence>
<accession>A0ABD3EXB8</accession>
<gene>
    <name evidence="3" type="ORF">V7S43_019094</name>
</gene>
<protein>
    <recommendedName>
        <fullName evidence="2">HTH CENPB-type domain-containing protein</fullName>
    </recommendedName>
</protein>
<evidence type="ECO:0000313" key="4">
    <source>
        <dbReference type="Proteomes" id="UP001632037"/>
    </source>
</evidence>
<proteinExistence type="predicted"/>
<dbReference type="Proteomes" id="UP001632037">
    <property type="component" value="Unassembled WGS sequence"/>
</dbReference>
<feature type="domain" description="HTH CENPB-type" evidence="2">
    <location>
        <begin position="1"/>
        <end position="39"/>
    </location>
</feature>
<reference evidence="3 4" key="1">
    <citation type="submission" date="2024-09" db="EMBL/GenBank/DDBJ databases">
        <title>Genome sequencing and assembly of Phytophthora oleae, isolate VK10A, causative agent of rot of olive drupes.</title>
        <authorList>
            <person name="Conti Taguali S."/>
            <person name="Riolo M."/>
            <person name="La Spada F."/>
            <person name="Cacciola S.O."/>
            <person name="Dionisio G."/>
        </authorList>
    </citation>
    <scope>NUCLEOTIDE SEQUENCE [LARGE SCALE GENOMIC DNA]</scope>
    <source>
        <strain evidence="3 4">VK10A</strain>
    </source>
</reference>
<evidence type="ECO:0000256" key="1">
    <source>
        <dbReference type="ARBA" id="ARBA00023125"/>
    </source>
</evidence>
<dbReference type="GO" id="GO:0003677">
    <property type="term" value="F:DNA binding"/>
    <property type="evidence" value="ECO:0007669"/>
    <property type="project" value="UniProtKB-KW"/>
</dbReference>
<evidence type="ECO:0000259" key="2">
    <source>
        <dbReference type="PROSITE" id="PS51253"/>
    </source>
</evidence>